<dbReference type="InterPro" id="IPR012348">
    <property type="entry name" value="RNR-like"/>
</dbReference>
<evidence type="ECO:0000313" key="7">
    <source>
        <dbReference type="EMBL" id="WOZ57514.1"/>
    </source>
</evidence>
<evidence type="ECO:0000256" key="4">
    <source>
        <dbReference type="ARBA" id="ARBA00022723"/>
    </source>
</evidence>
<sequence length="333" mass="38486">MSHNIPRILIPKTTYTLTDYPEFVEMADKQNSVFWTHDEIKVEKDVQDILTNMSPSEKHGVLTVLKLFTLYEVEIGDEYWGGRVATTFKRPEIQRMASSFQFFELNVHAPFYNKINEALGLATDEFYNSYANDPALKDRMDFIGAALDNPDSLLSTAIFSMIEGAVLYSNFAFLKHFQSEGKNKLLNIVRGINFSVRDENLHSIAGAAIFKRLKAEMEVLGLDTNYVEGLIMAAADVIREHEFRIIDMIFEKGKIPGITDVQMKHFVESRINLCLRELGYSNRYEVKYNPIADWFYKGINNFQFNDFFSGMGNQYNRSWDESAFKFIRRNVNV</sequence>
<evidence type="ECO:0000256" key="5">
    <source>
        <dbReference type="ARBA" id="ARBA00023002"/>
    </source>
</evidence>
<dbReference type="CDD" id="cd01049">
    <property type="entry name" value="RNRR2"/>
    <property type="match status" value="1"/>
</dbReference>
<dbReference type="PANTHER" id="PTHR23409">
    <property type="entry name" value="RIBONUCLEOSIDE-DIPHOSPHATE REDUCTASE SMALL CHAIN"/>
    <property type="match status" value="1"/>
</dbReference>
<dbReference type="SUPFAM" id="SSF47240">
    <property type="entry name" value="Ferritin-like"/>
    <property type="match status" value="1"/>
</dbReference>
<dbReference type="InterPro" id="IPR000358">
    <property type="entry name" value="RNR_small_fam"/>
</dbReference>
<dbReference type="Gene3D" id="1.10.620.20">
    <property type="entry name" value="Ribonucleotide Reductase, subunit A"/>
    <property type="match status" value="1"/>
</dbReference>
<reference evidence="8" key="1">
    <citation type="submission" date="2024-05" db="EMBL/GenBank/DDBJ databases">
        <authorList>
            <person name="Tikunov A.Y."/>
            <person name="Morozova V.V."/>
            <person name="Kozlova Y.N."/>
            <person name="Tikunova N.V."/>
            <person name="Babkin I.V."/>
        </authorList>
    </citation>
    <scope>NUCLEOTIDE SEQUENCE [LARGE SCALE GENOMIC DNA]</scope>
</reference>
<evidence type="ECO:0000256" key="6">
    <source>
        <dbReference type="ARBA" id="ARBA00023004"/>
    </source>
</evidence>
<name>A0AAX4G6G8_9CAUD</name>
<protein>
    <recommendedName>
        <fullName evidence="3">ribonucleoside-diphosphate reductase</fullName>
        <ecNumber evidence="3">1.17.4.1</ecNumber>
    </recommendedName>
</protein>
<evidence type="ECO:0000256" key="3">
    <source>
        <dbReference type="ARBA" id="ARBA00012274"/>
    </source>
</evidence>
<dbReference type="InterPro" id="IPR033909">
    <property type="entry name" value="RNR_small"/>
</dbReference>
<organism evidence="7 8">
    <name type="scientific">Pseudomonas phage vB_PseuGesM_254</name>
    <dbReference type="NCBI Taxonomy" id="3092638"/>
    <lineage>
        <taxon>Viruses</taxon>
        <taxon>Duplodnaviria</taxon>
        <taxon>Heunggongvirae</taxon>
        <taxon>Uroviricota</taxon>
        <taxon>Caudoviricetes</taxon>
        <taxon>Vandenendeviridae</taxon>
        <taxon>Chemalvirus</taxon>
        <taxon>Chemalvirus PseuGes254</taxon>
    </lineage>
</organism>
<keyword evidence="5" id="KW-0560">Oxidoreductase</keyword>
<evidence type="ECO:0000256" key="2">
    <source>
        <dbReference type="ARBA" id="ARBA00009303"/>
    </source>
</evidence>
<dbReference type="GO" id="GO:0009263">
    <property type="term" value="P:deoxyribonucleotide biosynthetic process"/>
    <property type="evidence" value="ECO:0007669"/>
    <property type="project" value="InterPro"/>
</dbReference>
<dbReference type="EC" id="1.17.4.1" evidence="3"/>
<dbReference type="GO" id="GO:0004748">
    <property type="term" value="F:ribonucleoside-diphosphate reductase activity, thioredoxin disulfide as acceptor"/>
    <property type="evidence" value="ECO:0007669"/>
    <property type="project" value="UniProtKB-EC"/>
</dbReference>
<dbReference type="Proteomes" id="UP001305174">
    <property type="component" value="Segment"/>
</dbReference>
<evidence type="ECO:0000313" key="8">
    <source>
        <dbReference type="Proteomes" id="UP001305174"/>
    </source>
</evidence>
<comment type="similarity">
    <text evidence="2">Belongs to the ribonucleoside diphosphate reductase small chain family.</text>
</comment>
<dbReference type="InterPro" id="IPR009078">
    <property type="entry name" value="Ferritin-like_SF"/>
</dbReference>
<evidence type="ECO:0000256" key="1">
    <source>
        <dbReference type="ARBA" id="ARBA00001962"/>
    </source>
</evidence>
<dbReference type="PANTHER" id="PTHR23409:SF18">
    <property type="entry name" value="RIBONUCLEOSIDE-DIPHOSPHATE REDUCTASE SUBUNIT M2"/>
    <property type="match status" value="1"/>
</dbReference>
<comment type="cofactor">
    <cofactor evidence="1">
        <name>Fe cation</name>
        <dbReference type="ChEBI" id="CHEBI:24875"/>
    </cofactor>
</comment>
<accession>A0AAX4G6G8</accession>
<dbReference type="GO" id="GO:0046872">
    <property type="term" value="F:metal ion binding"/>
    <property type="evidence" value="ECO:0007669"/>
    <property type="project" value="UniProtKB-KW"/>
</dbReference>
<keyword evidence="8" id="KW-1185">Reference proteome</keyword>
<dbReference type="EMBL" id="OR575930">
    <property type="protein sequence ID" value="WOZ57514.1"/>
    <property type="molecule type" value="Genomic_DNA"/>
</dbReference>
<keyword evidence="4" id="KW-0479">Metal-binding</keyword>
<proteinExistence type="inferred from homology"/>
<keyword evidence="6" id="KW-0408">Iron</keyword>
<dbReference type="Pfam" id="PF00268">
    <property type="entry name" value="Ribonuc_red_sm"/>
    <property type="match status" value="1"/>
</dbReference>